<sequence>MKTRSSIIWIKVVTLISVLLMSTHRADLSISEVETTLQFEIATDASQVVINPDGPLNFLRGYIYQKMECMYNKRFFSPQINTEYELKVNTDISNVENPYIYTREEQKDEAYEALPENKMDKYAEQYHKHLIELFPSPTGDINIETQGNQSFIQFLRAEKVEKHALQILAMLLLFSEGVDIPIDVSNTVLNVYEPNKKDKIYFEVPMEISWLNIKEERVETFKQKKVRQIISFFQENATNQKILSLMMDKCTKEEVMSGKFLDSPKFLIQSYIFGFIDSAQRATEFIRTVHTMTKKYAPKTETPSKGDCVYDRLFKRAGTAANIDCMALMKKTQEILNTNSVFPFANSAQIPRYTSVPRYNRKTNTFSTDHLKDYSNCVECMILSLFCCLAYDPAEGIYRTDHMGNVSKELKEFFAPEESQPFDTTKAELQKNWCKVVACLDEPSIAYCRKRNELDCGLINMLMVIAEIVNASREEKNKILGFSEILKEKKGELKNELLTGVKEYTKALLKRLSKIEDVEIMFSDIKSAKYKNGRYDISGKATIIFEHGEIKNAIDLDITKEHSSINLKPTAMNSEDDRMEKMNEIAASCKNGASFVESLFATYVGYEVRKMDVSEDNNKEFIKRQIRKTIENNFTDINRLLLIKKINDIYFKKDLVTCSIIYTINQNLLPAHPIVRFTSNIVGSTELDNLYTQLQILPPIISVDMLSKTGSSNLNYPNIKLEKACHDLVGYNLFVCFFLNYIIDCDMNVFIRWIKSYIDNLYTQHGVCSNILLDSSMSRKICQHIFKDGTMKYSDIIHDFMVEKHHRKEDEIVSIVHFIWAAYLCLMESPNIELIRRNLSSIRETKLISWSCIYYFEAPSMFRKAIKMLNVLKDQLCEDENDTNKIGPIIEALTNI</sequence>
<organism evidence="2">
    <name type="scientific">Nematocida ausubeli (strain ATCC PRA-371 / ERTm2)</name>
    <name type="common">Nematode killer fungus</name>
    <dbReference type="NCBI Taxonomy" id="1913371"/>
    <lineage>
        <taxon>Eukaryota</taxon>
        <taxon>Fungi</taxon>
        <taxon>Fungi incertae sedis</taxon>
        <taxon>Microsporidia</taxon>
        <taxon>Nematocida</taxon>
    </lineage>
</organism>
<keyword evidence="1" id="KW-0732">Signal</keyword>
<proteinExistence type="predicted"/>
<feature type="signal peptide" evidence="1">
    <location>
        <begin position="1"/>
        <end position="25"/>
    </location>
</feature>
<dbReference type="AlphaFoldDB" id="H8Z974"/>
<accession>H8Z974</accession>
<feature type="chain" id="PRO_5003617360" evidence="1">
    <location>
        <begin position="26"/>
        <end position="896"/>
    </location>
</feature>
<dbReference type="Proteomes" id="UP000005622">
    <property type="component" value="Unassembled WGS sequence"/>
</dbReference>
<evidence type="ECO:0000313" key="2">
    <source>
        <dbReference type="EMBL" id="EHY66505.1"/>
    </source>
</evidence>
<gene>
    <name evidence="2" type="ORF">NERG_00145</name>
</gene>
<protein>
    <submittedName>
        <fullName evidence="2">Uncharacterized protein</fullName>
    </submittedName>
</protein>
<name>H8Z974_NEMA1</name>
<evidence type="ECO:0000256" key="1">
    <source>
        <dbReference type="SAM" id="SignalP"/>
    </source>
</evidence>
<dbReference type="EMBL" id="JH604633">
    <property type="protein sequence ID" value="EHY66505.1"/>
    <property type="molecule type" value="Genomic_DNA"/>
</dbReference>
<reference evidence="2" key="1">
    <citation type="submission" date="2011-03" db="EMBL/GenBank/DDBJ databases">
        <title>The Genome Sequence of Nematocida sp1 strain ERTm2.</title>
        <authorList>
            <consortium name="The Broad Institute Genome Sequencing Platform"/>
            <consortium name="The Broad Institute Genome Sequencing Center for Infectious Disease"/>
            <person name="Cuomo C."/>
            <person name="Troemel E."/>
            <person name="Young S.K."/>
            <person name="Zeng Q."/>
            <person name="Gargeya S."/>
            <person name="Fitzgerald M."/>
            <person name="Haas B."/>
            <person name="Abouelleil A."/>
            <person name="Alvarado L."/>
            <person name="Arachchi H.M."/>
            <person name="Berlin A."/>
            <person name="Brown A."/>
            <person name="Chapman S.B."/>
            <person name="Chen Z."/>
            <person name="Dunbar C."/>
            <person name="Freedman E."/>
            <person name="Gearin G."/>
            <person name="Gellesch M."/>
            <person name="Goldberg J."/>
            <person name="Griggs A."/>
            <person name="Gujja S."/>
            <person name="Heilman E.R."/>
            <person name="Heiman D."/>
            <person name="Howarth C."/>
            <person name="Larson L."/>
            <person name="Lui A."/>
            <person name="MacDonald P.J.P."/>
            <person name="Mehta T."/>
            <person name="Montmayeur A."/>
            <person name="Murphy C."/>
            <person name="Neiman D."/>
            <person name="Pearson M."/>
            <person name="Priest M."/>
            <person name="Roberts A."/>
            <person name="Saif S."/>
            <person name="Shea T."/>
            <person name="Shenoy N."/>
            <person name="Sisk P."/>
            <person name="Stolte C."/>
            <person name="Sykes S."/>
            <person name="White J."/>
            <person name="Yandava C."/>
            <person name="Wortman J."/>
            <person name="Nusbaum C."/>
            <person name="Birren B."/>
        </authorList>
    </citation>
    <scope>NUCLEOTIDE SEQUENCE</scope>
    <source>
        <strain evidence="2">ERTm2</strain>
    </source>
</reference>
<dbReference type="HOGENOM" id="CLU_009683_3_0_1"/>